<name>A0A9W8MCS9_9AGAR</name>
<dbReference type="Gene3D" id="3.40.50.1010">
    <property type="entry name" value="5'-nuclease"/>
    <property type="match status" value="1"/>
</dbReference>
<feature type="domain" description="NYN" evidence="1">
    <location>
        <begin position="10"/>
        <end position="159"/>
    </location>
</feature>
<reference evidence="2" key="1">
    <citation type="submission" date="2022-06" db="EMBL/GenBank/DDBJ databases">
        <title>Genome Sequence of Candolleomyces eurysporus.</title>
        <authorList>
            <person name="Buettner E."/>
        </authorList>
    </citation>
    <scope>NUCLEOTIDE SEQUENCE</scope>
    <source>
        <strain evidence="2">VTCC 930004</strain>
    </source>
</reference>
<accession>A0A9W8MCS9</accession>
<dbReference type="EMBL" id="JANBPK010001265">
    <property type="protein sequence ID" value="KAJ2923919.1"/>
    <property type="molecule type" value="Genomic_DNA"/>
</dbReference>
<dbReference type="Pfam" id="PF01936">
    <property type="entry name" value="NYN"/>
    <property type="match status" value="1"/>
</dbReference>
<evidence type="ECO:0000313" key="3">
    <source>
        <dbReference type="Proteomes" id="UP001140091"/>
    </source>
</evidence>
<keyword evidence="3" id="KW-1185">Reference proteome</keyword>
<gene>
    <name evidence="2" type="ORF">H1R20_g13175</name>
</gene>
<dbReference type="AlphaFoldDB" id="A0A9W8MCS9"/>
<dbReference type="OrthoDB" id="549353at2759"/>
<comment type="caution">
    <text evidence="2">The sequence shown here is derived from an EMBL/GenBank/DDBJ whole genome shotgun (WGS) entry which is preliminary data.</text>
</comment>
<dbReference type="Proteomes" id="UP001140091">
    <property type="component" value="Unassembled WGS sequence"/>
</dbReference>
<proteinExistence type="predicted"/>
<protein>
    <recommendedName>
        <fullName evidence="1">NYN domain-containing protein</fullName>
    </recommendedName>
</protein>
<evidence type="ECO:0000313" key="2">
    <source>
        <dbReference type="EMBL" id="KAJ2923919.1"/>
    </source>
</evidence>
<dbReference type="GO" id="GO:0004540">
    <property type="term" value="F:RNA nuclease activity"/>
    <property type="evidence" value="ECO:0007669"/>
    <property type="project" value="InterPro"/>
</dbReference>
<feature type="non-terminal residue" evidence="2">
    <location>
        <position position="1"/>
    </location>
</feature>
<evidence type="ECO:0000259" key="1">
    <source>
        <dbReference type="Pfam" id="PF01936"/>
    </source>
</evidence>
<organism evidence="2 3">
    <name type="scientific">Candolleomyces eurysporus</name>
    <dbReference type="NCBI Taxonomy" id="2828524"/>
    <lineage>
        <taxon>Eukaryota</taxon>
        <taxon>Fungi</taxon>
        <taxon>Dikarya</taxon>
        <taxon>Basidiomycota</taxon>
        <taxon>Agaricomycotina</taxon>
        <taxon>Agaricomycetes</taxon>
        <taxon>Agaricomycetidae</taxon>
        <taxon>Agaricales</taxon>
        <taxon>Agaricineae</taxon>
        <taxon>Psathyrellaceae</taxon>
        <taxon>Candolleomyces</taxon>
    </lineage>
</organism>
<sequence length="210" mass="23356">MAEPTQEREVTVYWDLENCAVPRDGDCATFCQGLRRLAQRFGEVVTIVAYLGTVDGKLPQFPSSREQRKWQALKDYGVRIKCIKRSGRREDADRAMISESPRYSFKNGQPLTASLPADMILSMEDAPCNKTAILVSGDRDFTLPVSACTAKGMSVVLIADERALGRLGHLSQAVRLFAWPVDVVEAARNPVGPASVPHQYPFKPLFYSFD</sequence>
<dbReference type="InterPro" id="IPR021139">
    <property type="entry name" value="NYN"/>
</dbReference>